<proteinExistence type="predicted"/>
<evidence type="ECO:0000313" key="8">
    <source>
        <dbReference type="EMBL" id="SFV62493.1"/>
    </source>
</evidence>
<feature type="domain" description="OmpR/PhoB-type" evidence="7">
    <location>
        <begin position="120"/>
        <end position="213"/>
    </location>
</feature>
<dbReference type="GO" id="GO:0005829">
    <property type="term" value="C:cytosol"/>
    <property type="evidence" value="ECO:0007669"/>
    <property type="project" value="TreeGrafter"/>
</dbReference>
<dbReference type="PANTHER" id="PTHR48111">
    <property type="entry name" value="REGULATOR OF RPOS"/>
    <property type="match status" value="1"/>
</dbReference>
<dbReference type="InterPro" id="IPR011006">
    <property type="entry name" value="CheY-like_superfamily"/>
</dbReference>
<dbReference type="SMART" id="SM00448">
    <property type="entry name" value="REC"/>
    <property type="match status" value="1"/>
</dbReference>
<dbReference type="EMBL" id="FPHI01000023">
    <property type="protein sequence ID" value="SFV62493.1"/>
    <property type="molecule type" value="Genomic_DNA"/>
</dbReference>
<evidence type="ECO:0000256" key="1">
    <source>
        <dbReference type="ARBA" id="ARBA00022553"/>
    </source>
</evidence>
<dbReference type="CDD" id="cd00383">
    <property type="entry name" value="trans_reg_C"/>
    <property type="match status" value="1"/>
</dbReference>
<sequence length="215" mass="24870">MTIGLIEDDKALNFSITLLLKKNGYNVFSFYSAEEVMENIKTNYIDIFIVDLNLPGVNGLTLVNDLKSYFHQSKFFIISADTEINKIENAFALGCEDYIKKPFEIKELLLRVEKSTDKHQFIYDINHEFSYDQSKKILYKQEEEISLTSIESKLLEHLLKNKGIPLSIEYLSGYVWGKEITANTVSSLIRRFHLKIGSKIISNRNGMGYLLEYNI</sequence>
<name>A0A1W1C9U3_9ZZZZ</name>
<keyword evidence="5" id="KW-0804">Transcription</keyword>
<keyword evidence="1" id="KW-0597">Phosphoprotein</keyword>
<accession>A0A1W1C9U3</accession>
<dbReference type="SMART" id="SM00862">
    <property type="entry name" value="Trans_reg_C"/>
    <property type="match status" value="1"/>
</dbReference>
<keyword evidence="3" id="KW-0805">Transcription regulation</keyword>
<organism evidence="8">
    <name type="scientific">hydrothermal vent metagenome</name>
    <dbReference type="NCBI Taxonomy" id="652676"/>
    <lineage>
        <taxon>unclassified sequences</taxon>
        <taxon>metagenomes</taxon>
        <taxon>ecological metagenomes</taxon>
    </lineage>
</organism>
<dbReference type="PANTHER" id="PTHR48111:SF1">
    <property type="entry name" value="TWO-COMPONENT RESPONSE REGULATOR ORR33"/>
    <property type="match status" value="1"/>
</dbReference>
<dbReference type="Gene3D" id="1.10.10.10">
    <property type="entry name" value="Winged helix-like DNA-binding domain superfamily/Winged helix DNA-binding domain"/>
    <property type="match status" value="1"/>
</dbReference>
<dbReference type="InterPro" id="IPR001867">
    <property type="entry name" value="OmpR/PhoB-type_DNA-bd"/>
</dbReference>
<evidence type="ECO:0000256" key="4">
    <source>
        <dbReference type="ARBA" id="ARBA00023125"/>
    </source>
</evidence>
<dbReference type="Pfam" id="PF00486">
    <property type="entry name" value="Trans_reg_C"/>
    <property type="match status" value="1"/>
</dbReference>
<dbReference type="InterPro" id="IPR016032">
    <property type="entry name" value="Sig_transdc_resp-reg_C-effctor"/>
</dbReference>
<dbReference type="InterPro" id="IPR036388">
    <property type="entry name" value="WH-like_DNA-bd_sf"/>
</dbReference>
<keyword evidence="4" id="KW-0238">DNA-binding</keyword>
<dbReference type="InterPro" id="IPR001789">
    <property type="entry name" value="Sig_transdc_resp-reg_receiver"/>
</dbReference>
<evidence type="ECO:0000256" key="3">
    <source>
        <dbReference type="ARBA" id="ARBA00023015"/>
    </source>
</evidence>
<dbReference type="PROSITE" id="PS51755">
    <property type="entry name" value="OMPR_PHOB"/>
    <property type="match status" value="1"/>
</dbReference>
<dbReference type="GO" id="GO:0006355">
    <property type="term" value="P:regulation of DNA-templated transcription"/>
    <property type="evidence" value="ECO:0007669"/>
    <property type="project" value="InterPro"/>
</dbReference>
<evidence type="ECO:0000259" key="6">
    <source>
        <dbReference type="PROSITE" id="PS50110"/>
    </source>
</evidence>
<dbReference type="SUPFAM" id="SSF46894">
    <property type="entry name" value="C-terminal effector domain of the bipartite response regulators"/>
    <property type="match status" value="1"/>
</dbReference>
<dbReference type="Pfam" id="PF00072">
    <property type="entry name" value="Response_reg"/>
    <property type="match status" value="1"/>
</dbReference>
<feature type="domain" description="Response regulatory" evidence="6">
    <location>
        <begin position="2"/>
        <end position="116"/>
    </location>
</feature>
<reference evidence="8" key="1">
    <citation type="submission" date="2016-10" db="EMBL/GenBank/DDBJ databases">
        <authorList>
            <person name="de Groot N.N."/>
        </authorList>
    </citation>
    <scope>NUCLEOTIDE SEQUENCE</scope>
</reference>
<evidence type="ECO:0000256" key="5">
    <source>
        <dbReference type="ARBA" id="ARBA00023163"/>
    </source>
</evidence>
<dbReference type="InterPro" id="IPR039420">
    <property type="entry name" value="WalR-like"/>
</dbReference>
<keyword evidence="2" id="KW-0902">Two-component regulatory system</keyword>
<protein>
    <submittedName>
        <fullName evidence="8">Two-component system response regulator</fullName>
    </submittedName>
</protein>
<dbReference type="PROSITE" id="PS50110">
    <property type="entry name" value="RESPONSE_REGULATORY"/>
    <property type="match status" value="1"/>
</dbReference>
<gene>
    <name evidence="8" type="ORF">MNB_SV-3-1578</name>
</gene>
<dbReference type="GO" id="GO:0032993">
    <property type="term" value="C:protein-DNA complex"/>
    <property type="evidence" value="ECO:0007669"/>
    <property type="project" value="TreeGrafter"/>
</dbReference>
<evidence type="ECO:0000256" key="2">
    <source>
        <dbReference type="ARBA" id="ARBA00023012"/>
    </source>
</evidence>
<dbReference type="GO" id="GO:0000156">
    <property type="term" value="F:phosphorelay response regulator activity"/>
    <property type="evidence" value="ECO:0007669"/>
    <property type="project" value="TreeGrafter"/>
</dbReference>
<evidence type="ECO:0000259" key="7">
    <source>
        <dbReference type="PROSITE" id="PS51755"/>
    </source>
</evidence>
<dbReference type="SUPFAM" id="SSF52172">
    <property type="entry name" value="CheY-like"/>
    <property type="match status" value="1"/>
</dbReference>
<dbReference type="AlphaFoldDB" id="A0A1W1C9U3"/>
<dbReference type="Gene3D" id="3.40.50.2300">
    <property type="match status" value="1"/>
</dbReference>
<dbReference type="GO" id="GO:0000976">
    <property type="term" value="F:transcription cis-regulatory region binding"/>
    <property type="evidence" value="ECO:0007669"/>
    <property type="project" value="TreeGrafter"/>
</dbReference>